<reference evidence="9" key="1">
    <citation type="journal article" date="2023" name="G3 (Bethesda)">
        <title>Whole genome assembly and annotation of the endangered Caribbean coral Acropora cervicornis.</title>
        <authorList>
            <person name="Selwyn J.D."/>
            <person name="Vollmer S.V."/>
        </authorList>
    </citation>
    <scope>NUCLEOTIDE SEQUENCE</scope>
    <source>
        <strain evidence="9">K2</strain>
    </source>
</reference>
<evidence type="ECO:0000313" key="9">
    <source>
        <dbReference type="EMBL" id="KAK2567065.1"/>
    </source>
</evidence>
<dbReference type="Pfam" id="PF03371">
    <property type="entry name" value="PRP38"/>
    <property type="match status" value="1"/>
</dbReference>
<proteinExistence type="inferred from homology"/>
<evidence type="ECO:0000256" key="2">
    <source>
        <dbReference type="ARBA" id="ARBA00006164"/>
    </source>
</evidence>
<evidence type="ECO:0000256" key="4">
    <source>
        <dbReference type="ARBA" id="ARBA00022728"/>
    </source>
</evidence>
<keyword evidence="4 7" id="KW-0747">Spliceosome</keyword>
<dbReference type="GO" id="GO:0005681">
    <property type="term" value="C:spliceosomal complex"/>
    <property type="evidence" value="ECO:0007669"/>
    <property type="project" value="UniProtKB-KW"/>
</dbReference>
<dbReference type="GO" id="GO:0000398">
    <property type="term" value="P:mRNA splicing, via spliceosome"/>
    <property type="evidence" value="ECO:0007669"/>
    <property type="project" value="UniProtKB-UniRule"/>
</dbReference>
<evidence type="ECO:0000256" key="3">
    <source>
        <dbReference type="ARBA" id="ARBA00022664"/>
    </source>
</evidence>
<dbReference type="InterPro" id="IPR005037">
    <property type="entry name" value="PRP38"/>
</dbReference>
<keyword evidence="5 7" id="KW-0508">mRNA splicing</keyword>
<keyword evidence="3 7" id="KW-0507">mRNA processing</keyword>
<reference evidence="9" key="2">
    <citation type="journal article" date="2023" name="Science">
        <title>Genomic signatures of disease resistance in endangered staghorn corals.</title>
        <authorList>
            <person name="Vollmer S.V."/>
            <person name="Selwyn J.D."/>
            <person name="Despard B.A."/>
            <person name="Roesel C.L."/>
        </authorList>
    </citation>
    <scope>NUCLEOTIDE SEQUENCE</scope>
    <source>
        <strain evidence="9">K2</strain>
    </source>
</reference>
<feature type="region of interest" description="Disordered" evidence="8">
    <location>
        <begin position="437"/>
        <end position="456"/>
    </location>
</feature>
<comment type="caution">
    <text evidence="9">The sequence shown here is derived from an EMBL/GenBank/DDBJ whole genome shotgun (WGS) entry which is preliminary data.</text>
</comment>
<organism evidence="9 10">
    <name type="scientific">Acropora cervicornis</name>
    <name type="common">Staghorn coral</name>
    <dbReference type="NCBI Taxonomy" id="6130"/>
    <lineage>
        <taxon>Eukaryota</taxon>
        <taxon>Metazoa</taxon>
        <taxon>Cnidaria</taxon>
        <taxon>Anthozoa</taxon>
        <taxon>Hexacorallia</taxon>
        <taxon>Scleractinia</taxon>
        <taxon>Astrocoeniina</taxon>
        <taxon>Acroporidae</taxon>
        <taxon>Acropora</taxon>
    </lineage>
</organism>
<gene>
    <name evidence="9" type="ORF">P5673_008852</name>
</gene>
<dbReference type="Proteomes" id="UP001249851">
    <property type="component" value="Unassembled WGS sequence"/>
</dbReference>
<comment type="similarity">
    <text evidence="2 7">Belongs to the PRP38 family.</text>
</comment>
<protein>
    <recommendedName>
        <fullName evidence="7">Pre-mRNA-splicing factor 38</fullName>
    </recommendedName>
</protein>
<comment type="function">
    <text evidence="7">Required for pre-mRNA splicing.</text>
</comment>
<keyword evidence="6 7" id="KW-0539">Nucleus</keyword>
<evidence type="ECO:0000256" key="5">
    <source>
        <dbReference type="ARBA" id="ARBA00023187"/>
    </source>
</evidence>
<comment type="subcellular location">
    <subcellularLocation>
        <location evidence="1 7">Nucleus</location>
    </subcellularLocation>
</comment>
<dbReference type="AlphaFoldDB" id="A0AAD9VAQ9"/>
<dbReference type="EMBL" id="JARQWQ010000015">
    <property type="protein sequence ID" value="KAK2567065.1"/>
    <property type="molecule type" value="Genomic_DNA"/>
</dbReference>
<dbReference type="PANTHER" id="PTHR23142">
    <property type="entry name" value="PRE-MRNA-SPLICING FACTOR 38A-RELATED"/>
    <property type="match status" value="1"/>
</dbReference>
<name>A0AAD9VAQ9_ACRCE</name>
<evidence type="ECO:0000313" key="10">
    <source>
        <dbReference type="Proteomes" id="UP001249851"/>
    </source>
</evidence>
<evidence type="ECO:0000256" key="1">
    <source>
        <dbReference type="ARBA" id="ARBA00004123"/>
    </source>
</evidence>
<accession>A0AAD9VAQ9</accession>
<evidence type="ECO:0000256" key="8">
    <source>
        <dbReference type="SAM" id="MobiDB-lite"/>
    </source>
</evidence>
<evidence type="ECO:0000256" key="7">
    <source>
        <dbReference type="RuleBase" id="RU367025"/>
    </source>
</evidence>
<keyword evidence="10" id="KW-1185">Reference proteome</keyword>
<feature type="region of interest" description="Disordered" evidence="8">
    <location>
        <begin position="387"/>
        <end position="426"/>
    </location>
</feature>
<sequence>MDGEESRPQGQKKQNNVLPLWGNEKTMNLNSMVLTNIQSSPYFKNELFKLKTYHEVVDEIYYKVEHLEPWEKGSRKTAGQVGMCGGVRGVGAGGIVSSAYCLLYKLFTLRLTRKQLNGLITHTDSPYIRGLGFMFIRYCQPPNKLWEWMEPFLEDEEEDHYFNHGAIIIARTCEERCNFLKWWLGNEPLRQLMTSVPMPPASLLRVALTEAKLLRLGLACIVAAECANVHNSGVFVYIHAIYQEVDPKAGGGCTMTIGQMVRSFLLKLEWYGTLFPRIPVPVQKDIEVKLREKGLCDDHKRTAQDGWGEAEDFVRRTRVERWVIHQIDARTRQMETDERSCQVAAAEATAEIGTGTGTGTETETEKEDEVEVVIAIVPEGELKSTEDAKIAETETERKGEVEAQARKGETKIGKDEAEAEIKTEKESEAEIATILEEEGAKRKREAGGKIARAADK</sequence>
<evidence type="ECO:0000256" key="6">
    <source>
        <dbReference type="ARBA" id="ARBA00023242"/>
    </source>
</evidence>